<evidence type="ECO:0000313" key="2">
    <source>
        <dbReference type="Proteomes" id="UP001165101"/>
    </source>
</evidence>
<sequence>MWDIYLDLDSKEVHLNLDTLFTKKNSNNNGGKLNSPNFNSNGSTTGTGFMGSNFYYNRRNSSHSTYSSNSNSNITSTNGNNIINNGNNNNHNNSLTNSSTNAANSINDINKKFNIKNIFRKRRSISSINSNQRSHNNNSDHQTGISTDDTSSIITSNTGLGYSYDDDQDEIEYANDVNTNKTSKNILNNNSTKSTNISNAASTTANNISKLERTSYTSVDSDDFDFLIDNKLLVNETRGVNKNNNIDSPSNNNNNGNNNNSDNEIETFPSFTNNSINEYHKFTTTTSKYSNHRSFAGGFNFNYQQFPVFGEMKSHINYNHLQRTFSNNTTSSSSFDIFSNSKRNSSSVTSIVNVPISRMDKILMNSIELFINENHDDYIIYITITNYLWDLKNIIFSTFNNLQTFRILKDYTNYASHKLQDLQKDAIGSTSTINNNNTNNNNNIDNDLLTDELEKFVKKEKIIQPLPLGISFEAYKNFSIGNNNSNNNSLSHSHSHHAQTHRTRSNND</sequence>
<dbReference type="EMBL" id="BSXV01004210">
    <property type="protein sequence ID" value="GME99982.1"/>
    <property type="molecule type" value="Genomic_DNA"/>
</dbReference>
<organism evidence="1 2">
    <name type="scientific">Candida boidinii</name>
    <name type="common">Yeast</name>
    <dbReference type="NCBI Taxonomy" id="5477"/>
    <lineage>
        <taxon>Eukaryota</taxon>
        <taxon>Fungi</taxon>
        <taxon>Dikarya</taxon>
        <taxon>Ascomycota</taxon>
        <taxon>Saccharomycotina</taxon>
        <taxon>Pichiomycetes</taxon>
        <taxon>Pichiales</taxon>
        <taxon>Pichiaceae</taxon>
        <taxon>Ogataea</taxon>
        <taxon>Ogataea/Candida clade</taxon>
    </lineage>
</organism>
<protein>
    <submittedName>
        <fullName evidence="1">Unnamed protein product</fullName>
    </submittedName>
</protein>
<evidence type="ECO:0000313" key="1">
    <source>
        <dbReference type="EMBL" id="GME99982.1"/>
    </source>
</evidence>
<reference evidence="1" key="1">
    <citation type="submission" date="2023-04" db="EMBL/GenBank/DDBJ databases">
        <title>Candida boidinii NBRC 1967.</title>
        <authorList>
            <person name="Ichikawa N."/>
            <person name="Sato H."/>
            <person name="Tonouchi N."/>
        </authorList>
    </citation>
    <scope>NUCLEOTIDE SEQUENCE</scope>
    <source>
        <strain evidence="1">NBRC 1967</strain>
    </source>
</reference>
<accession>A0ACB5U1K9</accession>
<proteinExistence type="predicted"/>
<name>A0ACB5U1K9_CANBO</name>
<keyword evidence="2" id="KW-1185">Reference proteome</keyword>
<dbReference type="Proteomes" id="UP001165101">
    <property type="component" value="Unassembled WGS sequence"/>
</dbReference>
<gene>
    <name evidence="1" type="ORF">Cboi01_000543000</name>
</gene>
<comment type="caution">
    <text evidence="1">The sequence shown here is derived from an EMBL/GenBank/DDBJ whole genome shotgun (WGS) entry which is preliminary data.</text>
</comment>